<feature type="domain" description="NADP-dependent oxidoreductase" evidence="2">
    <location>
        <begin position="50"/>
        <end position="367"/>
    </location>
</feature>
<dbReference type="Gene3D" id="3.20.20.100">
    <property type="entry name" value="NADP-dependent oxidoreductase domain"/>
    <property type="match status" value="1"/>
</dbReference>
<reference evidence="3" key="1">
    <citation type="journal article" date="2021" name="New Phytol.">
        <title>Evolutionary innovations through gain and loss of genes in the ectomycorrhizal Boletales.</title>
        <authorList>
            <person name="Wu G."/>
            <person name="Miyauchi S."/>
            <person name="Morin E."/>
            <person name="Kuo A."/>
            <person name="Drula E."/>
            <person name="Varga T."/>
            <person name="Kohler A."/>
            <person name="Feng B."/>
            <person name="Cao Y."/>
            <person name="Lipzen A."/>
            <person name="Daum C."/>
            <person name="Hundley H."/>
            <person name="Pangilinan J."/>
            <person name="Johnson J."/>
            <person name="Barry K."/>
            <person name="LaButti K."/>
            <person name="Ng V."/>
            <person name="Ahrendt S."/>
            <person name="Min B."/>
            <person name="Choi I.G."/>
            <person name="Park H."/>
            <person name="Plett J.M."/>
            <person name="Magnuson J."/>
            <person name="Spatafora J.W."/>
            <person name="Nagy L.G."/>
            <person name="Henrissat B."/>
            <person name="Grigoriev I.V."/>
            <person name="Yang Z.L."/>
            <person name="Xu J."/>
            <person name="Martin F.M."/>
        </authorList>
    </citation>
    <scope>NUCLEOTIDE SEQUENCE</scope>
    <source>
        <strain evidence="3">KKN 215</strain>
    </source>
</reference>
<dbReference type="SUPFAM" id="SSF51430">
    <property type="entry name" value="NAD(P)-linked oxidoreductase"/>
    <property type="match status" value="1"/>
</dbReference>
<dbReference type="PANTHER" id="PTHR42686">
    <property type="entry name" value="GH17980P-RELATED"/>
    <property type="match status" value="1"/>
</dbReference>
<dbReference type="GO" id="GO:0045290">
    <property type="term" value="F:D-arabinose 1-dehydrogenase [NAD(P)+] activity"/>
    <property type="evidence" value="ECO:0007669"/>
    <property type="project" value="TreeGrafter"/>
</dbReference>
<dbReference type="InterPro" id="IPR020471">
    <property type="entry name" value="AKR"/>
</dbReference>
<proteinExistence type="predicted"/>
<dbReference type="GO" id="GO:0070485">
    <property type="term" value="P:dehydro-D-arabinono-1,4-lactone biosynthetic process"/>
    <property type="evidence" value="ECO:0007669"/>
    <property type="project" value="TreeGrafter"/>
</dbReference>
<evidence type="ECO:0000313" key="3">
    <source>
        <dbReference type="EMBL" id="KAH8105504.1"/>
    </source>
</evidence>
<dbReference type="InterPro" id="IPR036812">
    <property type="entry name" value="NAD(P)_OxRdtase_dom_sf"/>
</dbReference>
<organism evidence="3 4">
    <name type="scientific">Cristinia sonorae</name>
    <dbReference type="NCBI Taxonomy" id="1940300"/>
    <lineage>
        <taxon>Eukaryota</taxon>
        <taxon>Fungi</taxon>
        <taxon>Dikarya</taxon>
        <taxon>Basidiomycota</taxon>
        <taxon>Agaricomycotina</taxon>
        <taxon>Agaricomycetes</taxon>
        <taxon>Agaricomycetidae</taxon>
        <taxon>Agaricales</taxon>
        <taxon>Pleurotineae</taxon>
        <taxon>Stephanosporaceae</taxon>
        <taxon>Cristinia</taxon>
    </lineage>
</organism>
<dbReference type="Proteomes" id="UP000813824">
    <property type="component" value="Unassembled WGS sequence"/>
</dbReference>
<accession>A0A8K0UWL5</accession>
<protein>
    <submittedName>
        <fullName evidence="3">Aldo/keto reductase</fullName>
    </submittedName>
</protein>
<dbReference type="OrthoDB" id="5286008at2759"/>
<dbReference type="GO" id="GO:0005829">
    <property type="term" value="C:cytosol"/>
    <property type="evidence" value="ECO:0007669"/>
    <property type="project" value="TreeGrafter"/>
</dbReference>
<feature type="region of interest" description="Disordered" evidence="1">
    <location>
        <begin position="1"/>
        <end position="28"/>
    </location>
</feature>
<evidence type="ECO:0000256" key="1">
    <source>
        <dbReference type="SAM" id="MobiDB-lite"/>
    </source>
</evidence>
<dbReference type="AlphaFoldDB" id="A0A8K0UWL5"/>
<dbReference type="EMBL" id="JAEVFJ010000004">
    <property type="protein sequence ID" value="KAH8105504.1"/>
    <property type="molecule type" value="Genomic_DNA"/>
</dbReference>
<keyword evidence="4" id="KW-1185">Reference proteome</keyword>
<dbReference type="Pfam" id="PF00248">
    <property type="entry name" value="Aldo_ket_red"/>
    <property type="match status" value="1"/>
</dbReference>
<comment type="caution">
    <text evidence="3">The sequence shown here is derived from an EMBL/GenBank/DDBJ whole genome shotgun (WGS) entry which is preliminary data.</text>
</comment>
<dbReference type="InterPro" id="IPR023210">
    <property type="entry name" value="NADP_OxRdtase_dom"/>
</dbReference>
<evidence type="ECO:0000313" key="4">
    <source>
        <dbReference type="Proteomes" id="UP000813824"/>
    </source>
</evidence>
<gene>
    <name evidence="3" type="ORF">BXZ70DRAFT_887035</name>
</gene>
<dbReference type="PANTHER" id="PTHR42686:SF1">
    <property type="entry name" value="GH17980P-RELATED"/>
    <property type="match status" value="1"/>
</dbReference>
<evidence type="ECO:0000259" key="2">
    <source>
        <dbReference type="Pfam" id="PF00248"/>
    </source>
</evidence>
<name>A0A8K0UWL5_9AGAR</name>
<sequence>MVVPLDSPQPVFPIPPLSEIPDTAEDHPEDGPFIVRQPTQESLGDLQPSLVFGAAAFSNQYNTTEYLTSDVPLRTVRAALRYGITAFDTSAYYGPSEIVLGTALKTLEPEFPRSSYRLMTKCGRYGLNKEDFDYSPATIRASVNRSLFRLNTSYLDAVYLHDIEFVSEQVQPRDKGNHLLALGSESEAYGLGKGDEAKIHGPGDQIILDAVAELREMKKEGLIKHIGITGYPLHTLLRIAILVLHTAPFEPLDILLSYSHLHIQNDTFLDFVPQLRDRARISQFMAASPLNMGLLTPSPPSWHPAPDNLKDLVRKAGALCTEQGWEGGLPNVALGYAYRKSSEAGLPMVVGLSQLNEVHETVKVWREILAQSAEEAVKREALETKVKSLFGDLVGFSWASG</sequence>